<name>A0A6C0CBT2_9ZZZZ</name>
<dbReference type="GO" id="GO:0046782">
    <property type="term" value="P:regulation of viral transcription"/>
    <property type="evidence" value="ECO:0007669"/>
    <property type="project" value="InterPro"/>
</dbReference>
<sequence length="467" mass="54383">MFKEKSSKKKYVTDNNEVFTLDAMHNNIIKKFELTNKDKENYRILLLDLEAQSNLIMDNIGVYRNAAATAAADKEYVNNLWTSNIIIREKIIELKNNIKELDSYNEVEYYKNTSYILFQYYDTVEKQSNISNTHASISNGVCISSSELLSRQPKIYKNDSKKKRSSVSATTINVLDALNNLSSENNLGCVSGGSGENGGSGGSLGVIRHNPSCLNSNTNSVKENVIDKSSLVDKYMSIINKKYVRNVEEEDIEICKNCKNQMTCLQHDAIIICNICGYQELLLVEQNRPILKQNTKDTSHFSYKRINHFREWCNQVQGKESTDIPDEIFEKILTEIKKEKIMDTKTITYNKMRDILKRLRINKYYEHINYIINRINGIPTPQFSQELEDKLCNMFRNIQAPFLKHCPKDRKNFLSYSYVLYKFFQILGLNEYLKYFPLLKSREKLYVQDQIWKKICIELNYEIIPSL</sequence>
<dbReference type="AlphaFoldDB" id="A0A6C0CBT2"/>
<organism evidence="1">
    <name type="scientific">viral metagenome</name>
    <dbReference type="NCBI Taxonomy" id="1070528"/>
    <lineage>
        <taxon>unclassified sequences</taxon>
        <taxon>metagenomes</taxon>
        <taxon>organismal metagenomes</taxon>
    </lineage>
</organism>
<evidence type="ECO:0000313" key="1">
    <source>
        <dbReference type="EMBL" id="QHT02176.1"/>
    </source>
</evidence>
<dbReference type="Pfam" id="PF04947">
    <property type="entry name" value="Pox_VLTF3"/>
    <property type="match status" value="1"/>
</dbReference>
<accession>A0A6C0CBT2</accession>
<dbReference type="InterPro" id="IPR007031">
    <property type="entry name" value="Poxvirus_VLTF3"/>
</dbReference>
<dbReference type="EMBL" id="MN739390">
    <property type="protein sequence ID" value="QHT02176.1"/>
    <property type="molecule type" value="Genomic_DNA"/>
</dbReference>
<proteinExistence type="predicted"/>
<protein>
    <submittedName>
        <fullName evidence="1">Uncharacterized protein</fullName>
    </submittedName>
</protein>
<reference evidence="1" key="1">
    <citation type="journal article" date="2020" name="Nature">
        <title>Giant virus diversity and host interactions through global metagenomics.</title>
        <authorList>
            <person name="Schulz F."/>
            <person name="Roux S."/>
            <person name="Paez-Espino D."/>
            <person name="Jungbluth S."/>
            <person name="Walsh D.A."/>
            <person name="Denef V.J."/>
            <person name="McMahon K.D."/>
            <person name="Konstantinidis K.T."/>
            <person name="Eloe-Fadrosh E.A."/>
            <person name="Kyrpides N.C."/>
            <person name="Woyke T."/>
        </authorList>
    </citation>
    <scope>NUCLEOTIDE SEQUENCE</scope>
    <source>
        <strain evidence="1">GVMAG-M-3300020565-3</strain>
    </source>
</reference>